<name>A0ABW2JIC6_9ACTN</name>
<comment type="caution">
    <text evidence="2">The sequence shown here is derived from an EMBL/GenBank/DDBJ whole genome shotgun (WGS) entry which is preliminary data.</text>
</comment>
<evidence type="ECO:0008006" key="4">
    <source>
        <dbReference type="Google" id="ProtNLM"/>
    </source>
</evidence>
<reference evidence="3" key="1">
    <citation type="journal article" date="2019" name="Int. J. Syst. Evol. Microbiol.">
        <title>The Global Catalogue of Microorganisms (GCM) 10K type strain sequencing project: providing services to taxonomists for standard genome sequencing and annotation.</title>
        <authorList>
            <consortium name="The Broad Institute Genomics Platform"/>
            <consortium name="The Broad Institute Genome Sequencing Center for Infectious Disease"/>
            <person name="Wu L."/>
            <person name="Ma J."/>
        </authorList>
    </citation>
    <scope>NUCLEOTIDE SEQUENCE [LARGE SCALE GENOMIC DNA]</scope>
    <source>
        <strain evidence="3">SYNS20</strain>
    </source>
</reference>
<accession>A0ABW2JIC6</accession>
<keyword evidence="1" id="KW-0812">Transmembrane</keyword>
<organism evidence="2 3">
    <name type="scientific">Streptomyces monticola</name>
    <dbReference type="NCBI Taxonomy" id="2666263"/>
    <lineage>
        <taxon>Bacteria</taxon>
        <taxon>Bacillati</taxon>
        <taxon>Actinomycetota</taxon>
        <taxon>Actinomycetes</taxon>
        <taxon>Kitasatosporales</taxon>
        <taxon>Streptomycetaceae</taxon>
        <taxon>Streptomyces</taxon>
    </lineage>
</organism>
<keyword evidence="3" id="KW-1185">Reference proteome</keyword>
<dbReference type="EMBL" id="JBHTCF010000005">
    <property type="protein sequence ID" value="MFC7305414.1"/>
    <property type="molecule type" value="Genomic_DNA"/>
</dbReference>
<sequence length="150" mass="15714">MGGAIVDSEIRATGTGHTARAARARGRRRGALLGLVTLVSALLFALAAPCTAHAAASSCAGNKVRTLKFSTGKVVIYRGTGFVCAMTYAKNPGAARKMSITLQARGHRAVTRAGTFRKYAGPLSVTVSHRRVKVSGKVGSGSLSPRWIRY</sequence>
<protein>
    <recommendedName>
        <fullName evidence="4">DUF4232 domain-containing protein</fullName>
    </recommendedName>
</protein>
<dbReference type="RefSeq" id="WP_381830777.1">
    <property type="nucleotide sequence ID" value="NZ_JBHTCF010000005.1"/>
</dbReference>
<evidence type="ECO:0000313" key="2">
    <source>
        <dbReference type="EMBL" id="MFC7305414.1"/>
    </source>
</evidence>
<feature type="transmembrane region" description="Helical" evidence="1">
    <location>
        <begin position="30"/>
        <end position="48"/>
    </location>
</feature>
<proteinExistence type="predicted"/>
<evidence type="ECO:0000313" key="3">
    <source>
        <dbReference type="Proteomes" id="UP001596523"/>
    </source>
</evidence>
<dbReference type="Proteomes" id="UP001596523">
    <property type="component" value="Unassembled WGS sequence"/>
</dbReference>
<keyword evidence="1" id="KW-0472">Membrane</keyword>
<gene>
    <name evidence="2" type="ORF">ACFQVC_14430</name>
</gene>
<evidence type="ECO:0000256" key="1">
    <source>
        <dbReference type="SAM" id="Phobius"/>
    </source>
</evidence>
<keyword evidence="1" id="KW-1133">Transmembrane helix</keyword>